<dbReference type="OrthoDB" id="9779102at2"/>
<dbReference type="SUPFAM" id="SSF159774">
    <property type="entry name" value="YerB-like"/>
    <property type="match status" value="1"/>
</dbReference>
<accession>A0A3N1XVW7</accession>
<dbReference type="RefSeq" id="WP_123608764.1">
    <property type="nucleotide sequence ID" value="NZ_RJVG01000003.1"/>
</dbReference>
<evidence type="ECO:0000259" key="1">
    <source>
        <dbReference type="Pfam" id="PF11258"/>
    </source>
</evidence>
<reference evidence="3 4" key="1">
    <citation type="submission" date="2018-11" db="EMBL/GenBank/DDBJ databases">
        <title>Genomic Encyclopedia of Type Strains, Phase IV (KMG-IV): sequencing the most valuable type-strain genomes for metagenomic binning, comparative biology and taxonomic classification.</title>
        <authorList>
            <person name="Goeker M."/>
        </authorList>
    </citation>
    <scope>NUCLEOTIDE SEQUENCE [LARGE SCALE GENOMIC DNA]</scope>
    <source>
        <strain evidence="3 4">DSM 26537</strain>
    </source>
</reference>
<evidence type="ECO:0000313" key="4">
    <source>
        <dbReference type="Proteomes" id="UP000273083"/>
    </source>
</evidence>
<dbReference type="InterPro" id="IPR021416">
    <property type="entry name" value="DUF3048_N"/>
</dbReference>
<dbReference type="Pfam" id="PF11258">
    <property type="entry name" value="DUF3048"/>
    <property type="match status" value="1"/>
</dbReference>
<dbReference type="Pfam" id="PF17479">
    <property type="entry name" value="DUF3048_C"/>
    <property type="match status" value="1"/>
</dbReference>
<proteinExistence type="predicted"/>
<dbReference type="InterPro" id="IPR023158">
    <property type="entry name" value="YerB-like_sf"/>
</dbReference>
<name>A0A3N1XVW7_9FIRM</name>
<keyword evidence="4" id="KW-1185">Reference proteome</keyword>
<dbReference type="EMBL" id="RJVG01000003">
    <property type="protein sequence ID" value="ROR29322.1"/>
    <property type="molecule type" value="Genomic_DNA"/>
</dbReference>
<comment type="caution">
    <text evidence="3">The sequence shown here is derived from an EMBL/GenBank/DDBJ whole genome shotgun (WGS) entry which is preliminary data.</text>
</comment>
<sequence length="358" mass="40600">MKKIKIVLILLMIGITIIGCGKKKEVVEENTEVVTQPPVIEEPVEVVETHEDEVLSDLTGDWINKENENKRPYAIVFNNIEYASPQSGIGDAAILYEALVEGGITRLMGIYEDFNLERIGSVRSARHYFVSFADEYDAIFVHYGHTKYATAKIESLGVNNLSGLSGIGTTVFYRDNGIKAPHNAFASTKGILEGTKKLGYRTEHKEDFETGHFNFNKEDTDINTDAVADKITLKYSNITTPYLEYHSDDKLYYRYQYNTPHIDKITGKQLAFKNIIIQLVKEWNIDKNGYQTMDIENSSGTGYYITNGKMKEITWQKNEGTKKMHYYDADGKVLSINPGKTFISVYPNDKVEGLKFTN</sequence>
<dbReference type="Gene3D" id="3.50.90.10">
    <property type="entry name" value="YerB-like"/>
    <property type="match status" value="1"/>
</dbReference>
<feature type="domain" description="DUF3048" evidence="2">
    <location>
        <begin position="231"/>
        <end position="343"/>
    </location>
</feature>
<gene>
    <name evidence="3" type="ORF">EDD66_103258</name>
</gene>
<evidence type="ECO:0000313" key="3">
    <source>
        <dbReference type="EMBL" id="ROR29322.1"/>
    </source>
</evidence>
<dbReference type="Proteomes" id="UP000273083">
    <property type="component" value="Unassembled WGS sequence"/>
</dbReference>
<dbReference type="InterPro" id="IPR035328">
    <property type="entry name" value="DUF3048_C"/>
</dbReference>
<protein>
    <submittedName>
        <fullName evidence="3">DUF3048 family protein</fullName>
    </submittedName>
</protein>
<evidence type="ECO:0000259" key="2">
    <source>
        <dbReference type="Pfam" id="PF17479"/>
    </source>
</evidence>
<dbReference type="PROSITE" id="PS51257">
    <property type="entry name" value="PROKAR_LIPOPROTEIN"/>
    <property type="match status" value="1"/>
</dbReference>
<dbReference type="AlphaFoldDB" id="A0A3N1XVW7"/>
<feature type="domain" description="DUF3048" evidence="1">
    <location>
        <begin position="58"/>
        <end position="200"/>
    </location>
</feature>
<organism evidence="3 4">
    <name type="scientific">Mobilisporobacter senegalensis</name>
    <dbReference type="NCBI Taxonomy" id="1329262"/>
    <lineage>
        <taxon>Bacteria</taxon>
        <taxon>Bacillati</taxon>
        <taxon>Bacillota</taxon>
        <taxon>Clostridia</taxon>
        <taxon>Lachnospirales</taxon>
        <taxon>Lachnospiraceae</taxon>
        <taxon>Mobilisporobacter</taxon>
    </lineage>
</organism>